<evidence type="ECO:0000256" key="2">
    <source>
        <dbReference type="ARBA" id="ARBA00022723"/>
    </source>
</evidence>
<protein>
    <submittedName>
        <fullName evidence="9">Peptidase M48</fullName>
    </submittedName>
</protein>
<dbReference type="OrthoDB" id="9810445at2"/>
<dbReference type="Pfam" id="PF01435">
    <property type="entry name" value="Peptidase_M48"/>
    <property type="match status" value="1"/>
</dbReference>
<dbReference type="GO" id="GO:0046872">
    <property type="term" value="F:metal ion binding"/>
    <property type="evidence" value="ECO:0007669"/>
    <property type="project" value="UniProtKB-KW"/>
</dbReference>
<evidence type="ECO:0000256" key="3">
    <source>
        <dbReference type="ARBA" id="ARBA00022801"/>
    </source>
</evidence>
<feature type="chain" id="PRO_5015679366" evidence="7">
    <location>
        <begin position="20"/>
        <end position="283"/>
    </location>
</feature>
<gene>
    <name evidence="9" type="ORF">C3942_19910</name>
</gene>
<reference evidence="9 10" key="1">
    <citation type="submission" date="2018-02" db="EMBL/GenBank/DDBJ databases">
        <title>Genome sequencing of Solimonas sp. HR-BB.</title>
        <authorList>
            <person name="Lee Y."/>
            <person name="Jeon C.O."/>
        </authorList>
    </citation>
    <scope>NUCLEOTIDE SEQUENCE [LARGE SCALE GENOMIC DNA]</scope>
    <source>
        <strain evidence="9 10">HR-BB</strain>
    </source>
</reference>
<organism evidence="9 10">
    <name type="scientific">Solimonas fluminis</name>
    <dbReference type="NCBI Taxonomy" id="2086571"/>
    <lineage>
        <taxon>Bacteria</taxon>
        <taxon>Pseudomonadati</taxon>
        <taxon>Pseudomonadota</taxon>
        <taxon>Gammaproteobacteria</taxon>
        <taxon>Nevskiales</taxon>
        <taxon>Nevskiaceae</taxon>
        <taxon>Solimonas</taxon>
    </lineage>
</organism>
<evidence type="ECO:0000256" key="6">
    <source>
        <dbReference type="RuleBase" id="RU003983"/>
    </source>
</evidence>
<feature type="domain" description="Peptidase M48" evidence="8">
    <location>
        <begin position="75"/>
        <end position="257"/>
    </location>
</feature>
<keyword evidence="3 6" id="KW-0378">Hydrolase</keyword>
<evidence type="ECO:0000256" key="5">
    <source>
        <dbReference type="ARBA" id="ARBA00023049"/>
    </source>
</evidence>
<keyword evidence="5 6" id="KW-0482">Metalloprotease</keyword>
<dbReference type="RefSeq" id="WP_104232123.1">
    <property type="nucleotide sequence ID" value="NZ_PSNW01000015.1"/>
</dbReference>
<evidence type="ECO:0000259" key="8">
    <source>
        <dbReference type="Pfam" id="PF01435"/>
    </source>
</evidence>
<accession>A0A2S5TAY6</accession>
<dbReference type="PANTHER" id="PTHR22726">
    <property type="entry name" value="METALLOENDOPEPTIDASE OMA1"/>
    <property type="match status" value="1"/>
</dbReference>
<dbReference type="GO" id="GO:0016020">
    <property type="term" value="C:membrane"/>
    <property type="evidence" value="ECO:0007669"/>
    <property type="project" value="TreeGrafter"/>
</dbReference>
<evidence type="ECO:0000256" key="4">
    <source>
        <dbReference type="ARBA" id="ARBA00022833"/>
    </source>
</evidence>
<dbReference type="AlphaFoldDB" id="A0A2S5TAY6"/>
<keyword evidence="10" id="KW-1185">Reference proteome</keyword>
<dbReference type="InterPro" id="IPR051156">
    <property type="entry name" value="Mito/Outer_Membr_Metalloprot"/>
</dbReference>
<evidence type="ECO:0000256" key="1">
    <source>
        <dbReference type="ARBA" id="ARBA00022670"/>
    </source>
</evidence>
<comment type="cofactor">
    <cofactor evidence="6">
        <name>Zn(2+)</name>
        <dbReference type="ChEBI" id="CHEBI:29105"/>
    </cofactor>
    <text evidence="6">Binds 1 zinc ion per subunit.</text>
</comment>
<proteinExistence type="inferred from homology"/>
<dbReference type="Gene3D" id="3.30.2010.10">
    <property type="entry name" value="Metalloproteases ('zincins'), catalytic domain"/>
    <property type="match status" value="1"/>
</dbReference>
<comment type="similarity">
    <text evidence="6">Belongs to the peptidase M48 family.</text>
</comment>
<dbReference type="Proteomes" id="UP000238220">
    <property type="component" value="Unassembled WGS sequence"/>
</dbReference>
<evidence type="ECO:0000313" key="10">
    <source>
        <dbReference type="Proteomes" id="UP000238220"/>
    </source>
</evidence>
<dbReference type="GO" id="GO:0004222">
    <property type="term" value="F:metalloendopeptidase activity"/>
    <property type="evidence" value="ECO:0007669"/>
    <property type="project" value="InterPro"/>
</dbReference>
<dbReference type="EMBL" id="PSNW01000015">
    <property type="protein sequence ID" value="PPE72163.1"/>
    <property type="molecule type" value="Genomic_DNA"/>
</dbReference>
<name>A0A2S5TAY6_9GAMM</name>
<sequence length="283" mass="30552">MKNIACVIAGLLLSAPAWAADWGGLFNKAQEAVSTYGSDAAGMVTEKSVDEERDIGRQWAETLLGAAPLWGNDKAQRYVNEVGLWLALHSERPQLAWRFGVLDSPNVNAFATPGGYVFVTRGLLGRMRSESELAGVLAHEIAHVVQKHHLDAVRKAQGMSLGGKLLKQFAIKDKGNEQVNERLLGGVKEVLNRGLDKGDEYEADRMGVVIAARAGYDPYGLPAVLQTLQAMSAQDSTLSLMFATHPAPDARLEALDKSMGSALDAYAAQPQLQARFQKSVGRP</sequence>
<comment type="caution">
    <text evidence="9">The sequence shown here is derived from an EMBL/GenBank/DDBJ whole genome shotgun (WGS) entry which is preliminary data.</text>
</comment>
<dbReference type="InterPro" id="IPR001915">
    <property type="entry name" value="Peptidase_M48"/>
</dbReference>
<dbReference type="GO" id="GO:0051603">
    <property type="term" value="P:proteolysis involved in protein catabolic process"/>
    <property type="evidence" value="ECO:0007669"/>
    <property type="project" value="TreeGrafter"/>
</dbReference>
<evidence type="ECO:0000256" key="7">
    <source>
        <dbReference type="SAM" id="SignalP"/>
    </source>
</evidence>
<evidence type="ECO:0000313" key="9">
    <source>
        <dbReference type="EMBL" id="PPE72163.1"/>
    </source>
</evidence>
<keyword evidence="4 6" id="KW-0862">Zinc</keyword>
<dbReference type="PANTHER" id="PTHR22726:SF1">
    <property type="entry name" value="METALLOENDOPEPTIDASE OMA1, MITOCHONDRIAL"/>
    <property type="match status" value="1"/>
</dbReference>
<keyword evidence="2" id="KW-0479">Metal-binding</keyword>
<feature type="signal peptide" evidence="7">
    <location>
        <begin position="1"/>
        <end position="19"/>
    </location>
</feature>
<keyword evidence="1 6" id="KW-0645">Protease</keyword>
<keyword evidence="7" id="KW-0732">Signal</keyword>